<dbReference type="SMART" id="SM00490">
    <property type="entry name" value="HELICc"/>
    <property type="match status" value="1"/>
</dbReference>
<protein>
    <submittedName>
        <fullName evidence="10">Transcriptional regulator ATRX</fullName>
    </submittedName>
</protein>
<evidence type="ECO:0000259" key="9">
    <source>
        <dbReference type="PROSITE" id="PS51194"/>
    </source>
</evidence>
<dbReference type="Pfam" id="PF26143">
    <property type="entry name" value="ATRX_C"/>
    <property type="match status" value="1"/>
</dbReference>
<dbReference type="Pfam" id="PF00271">
    <property type="entry name" value="Helicase_C"/>
    <property type="match status" value="1"/>
</dbReference>
<organism evidence="10 11">
    <name type="scientific">Liparis tanakae</name>
    <name type="common">Tanaka's snailfish</name>
    <dbReference type="NCBI Taxonomy" id="230148"/>
    <lineage>
        <taxon>Eukaryota</taxon>
        <taxon>Metazoa</taxon>
        <taxon>Chordata</taxon>
        <taxon>Craniata</taxon>
        <taxon>Vertebrata</taxon>
        <taxon>Euteleostomi</taxon>
        <taxon>Actinopterygii</taxon>
        <taxon>Neopterygii</taxon>
        <taxon>Teleostei</taxon>
        <taxon>Neoteleostei</taxon>
        <taxon>Acanthomorphata</taxon>
        <taxon>Eupercaria</taxon>
        <taxon>Perciformes</taxon>
        <taxon>Cottioidei</taxon>
        <taxon>Cottales</taxon>
        <taxon>Liparidae</taxon>
        <taxon>Liparis</taxon>
    </lineage>
</organism>
<dbReference type="EMBL" id="SRLO01000066">
    <property type="protein sequence ID" value="TNN79200.1"/>
    <property type="molecule type" value="Genomic_DNA"/>
</dbReference>
<comment type="subcellular location">
    <subcellularLocation>
        <location evidence="1">Nucleus</location>
    </subcellularLocation>
</comment>
<comment type="caution">
    <text evidence="10">The sequence shown here is derived from an EMBL/GenBank/DDBJ whole genome shotgun (WGS) entry which is preliminary data.</text>
</comment>
<proteinExistence type="inferred from homology"/>
<dbReference type="InterPro" id="IPR049730">
    <property type="entry name" value="SNF2/RAD54-like_C"/>
</dbReference>
<evidence type="ECO:0000256" key="3">
    <source>
        <dbReference type="ARBA" id="ARBA00022741"/>
    </source>
</evidence>
<dbReference type="InterPro" id="IPR044574">
    <property type="entry name" value="ARIP4-like"/>
</dbReference>
<dbReference type="InterPro" id="IPR001650">
    <property type="entry name" value="Helicase_C-like"/>
</dbReference>
<comment type="similarity">
    <text evidence="2">Belongs to the SNF2/RAD54 helicase family.</text>
</comment>
<reference evidence="10 11" key="1">
    <citation type="submission" date="2019-03" db="EMBL/GenBank/DDBJ databases">
        <title>First draft genome of Liparis tanakae, snailfish: a comprehensive survey of snailfish specific genes.</title>
        <authorList>
            <person name="Kim W."/>
            <person name="Song I."/>
            <person name="Jeong J.-H."/>
            <person name="Kim D."/>
            <person name="Kim S."/>
            <person name="Ryu S."/>
            <person name="Song J.Y."/>
            <person name="Lee S.K."/>
        </authorList>
    </citation>
    <scope>NUCLEOTIDE SEQUENCE [LARGE SCALE GENOMIC DNA]</scope>
    <source>
        <tissue evidence="10">Muscle</tissue>
    </source>
</reference>
<evidence type="ECO:0000313" key="11">
    <source>
        <dbReference type="Proteomes" id="UP000314294"/>
    </source>
</evidence>
<keyword evidence="8" id="KW-0539">Nucleus</keyword>
<evidence type="ECO:0000256" key="6">
    <source>
        <dbReference type="ARBA" id="ARBA00022840"/>
    </source>
</evidence>
<feature type="domain" description="Helicase C-terminal" evidence="9">
    <location>
        <begin position="11"/>
        <end position="168"/>
    </location>
</feature>
<evidence type="ECO:0000256" key="8">
    <source>
        <dbReference type="ARBA" id="ARBA00023242"/>
    </source>
</evidence>
<dbReference type="SUPFAM" id="SSF52540">
    <property type="entry name" value="P-loop containing nucleoside triphosphate hydrolases"/>
    <property type="match status" value="1"/>
</dbReference>
<name>A0A4Z2IMC9_9TELE</name>
<keyword evidence="3" id="KW-0547">Nucleotide-binding</keyword>
<evidence type="ECO:0000256" key="2">
    <source>
        <dbReference type="ARBA" id="ARBA00007025"/>
    </source>
</evidence>
<evidence type="ECO:0000256" key="5">
    <source>
        <dbReference type="ARBA" id="ARBA00022806"/>
    </source>
</evidence>
<dbReference type="AlphaFoldDB" id="A0A4Z2IMC9"/>
<dbReference type="CDD" id="cd18793">
    <property type="entry name" value="SF2_C_SNF"/>
    <property type="match status" value="1"/>
</dbReference>
<dbReference type="GO" id="GO:0005524">
    <property type="term" value="F:ATP binding"/>
    <property type="evidence" value="ECO:0007669"/>
    <property type="project" value="UniProtKB-KW"/>
</dbReference>
<dbReference type="PROSITE" id="PS51194">
    <property type="entry name" value="HELICASE_CTER"/>
    <property type="match status" value="1"/>
</dbReference>
<evidence type="ECO:0000256" key="4">
    <source>
        <dbReference type="ARBA" id="ARBA00022801"/>
    </source>
</evidence>
<keyword evidence="4" id="KW-0378">Hydrolase</keyword>
<dbReference type="PANTHER" id="PTHR45797:SF3">
    <property type="entry name" value="TRANSCRIPTIONAL REGULATOR ATRX HOMOLOG"/>
    <property type="match status" value="1"/>
</dbReference>
<evidence type="ECO:0000313" key="10">
    <source>
        <dbReference type="EMBL" id="TNN79200.1"/>
    </source>
</evidence>
<keyword evidence="7" id="KW-0238">DNA-binding</keyword>
<dbReference type="InterPro" id="IPR027417">
    <property type="entry name" value="P-loop_NTPase"/>
</dbReference>
<keyword evidence="6" id="KW-0067">ATP-binding</keyword>
<gene>
    <name evidence="10" type="primary">Atrx_1</name>
    <name evidence="10" type="ORF">EYF80_010444</name>
</gene>
<sequence length="313" mass="35965">MLERGRQRKRQLCREMKPLELEGERASMSGTSQSPECWFKNLLSEDDANVLEHSGKMVLLFEILRMAEDLDDKVGRLFLISTRAGSLGINLVAANRVIIFDASWNPSNDIQSIYRVYRFGQLNQVFVYRFLAQGTMEEKIYDRQVTKQSLANRVVDQQQIERHYTLFELTELYTFEPDMLDNPNSKKSKRSTSVIPKDIILARLLQTCKDQIVAFHEHESLLDHKQEEELSEAERKDAWAEYEAESSNLPAGLNQNTLDTKTNEELVELLNKSRRDVSVAFESMQTMSHPVEVLIAKVVSDVNVGTGEMTDLK</sequence>
<dbReference type="Proteomes" id="UP000314294">
    <property type="component" value="Unassembled WGS sequence"/>
</dbReference>
<dbReference type="GO" id="GO:0003677">
    <property type="term" value="F:DNA binding"/>
    <property type="evidence" value="ECO:0007669"/>
    <property type="project" value="UniProtKB-KW"/>
</dbReference>
<accession>A0A4Z2IMC9</accession>
<dbReference type="GO" id="GO:0005634">
    <property type="term" value="C:nucleus"/>
    <property type="evidence" value="ECO:0007669"/>
    <property type="project" value="UniProtKB-SubCell"/>
</dbReference>
<evidence type="ECO:0000256" key="7">
    <source>
        <dbReference type="ARBA" id="ARBA00023125"/>
    </source>
</evidence>
<keyword evidence="11" id="KW-1185">Reference proteome</keyword>
<dbReference type="GO" id="GO:0004386">
    <property type="term" value="F:helicase activity"/>
    <property type="evidence" value="ECO:0007669"/>
    <property type="project" value="UniProtKB-KW"/>
</dbReference>
<keyword evidence="5" id="KW-0347">Helicase</keyword>
<dbReference type="GO" id="GO:0016887">
    <property type="term" value="F:ATP hydrolysis activity"/>
    <property type="evidence" value="ECO:0007669"/>
    <property type="project" value="InterPro"/>
</dbReference>
<dbReference type="InterPro" id="IPR058901">
    <property type="entry name" value="ATRX_C"/>
</dbReference>
<dbReference type="Gene3D" id="3.40.50.300">
    <property type="entry name" value="P-loop containing nucleotide triphosphate hydrolases"/>
    <property type="match status" value="1"/>
</dbReference>
<dbReference type="OrthoDB" id="2020972at2759"/>
<dbReference type="PANTHER" id="PTHR45797">
    <property type="entry name" value="RAD54-LIKE"/>
    <property type="match status" value="1"/>
</dbReference>
<evidence type="ECO:0000256" key="1">
    <source>
        <dbReference type="ARBA" id="ARBA00004123"/>
    </source>
</evidence>